<dbReference type="SUPFAM" id="SSF48726">
    <property type="entry name" value="Immunoglobulin"/>
    <property type="match status" value="1"/>
</dbReference>
<dbReference type="InterPro" id="IPR007110">
    <property type="entry name" value="Ig-like_dom"/>
</dbReference>
<dbReference type="InterPro" id="IPR013106">
    <property type="entry name" value="Ig_V-set"/>
</dbReference>
<dbReference type="Proteomes" id="UP000752171">
    <property type="component" value="Unassembled WGS sequence"/>
</dbReference>
<protein>
    <recommendedName>
        <fullName evidence="3">Ig-like domain-containing protein</fullName>
    </recommendedName>
</protein>
<feature type="transmembrane region" description="Helical" evidence="1">
    <location>
        <begin position="303"/>
        <end position="324"/>
    </location>
</feature>
<gene>
    <name evidence="4" type="ORF">AMEX_G2336</name>
</gene>
<dbReference type="Pfam" id="PF07686">
    <property type="entry name" value="V-set"/>
    <property type="match status" value="1"/>
</dbReference>
<keyword evidence="1" id="KW-0812">Transmembrane</keyword>
<accession>A0A8T2MP55</accession>
<keyword evidence="1" id="KW-0472">Membrane</keyword>
<proteinExistence type="predicted"/>
<sequence>MTMAQCLSSHNLIVLLLLVLTTESKECEKWGPVTAVQNSAVTLRCPLSSPQPGITQMFWEAVHGDTAERINECPPTCPPAGNNNRTQLCERVTTVQDNATGTGSLTISPVNSQDASWYRCTVQTGNVKNCSEVHLKVKDEPPVQHLTKGCTIIDPFHAVVNSTLTYSAPVPHPNATQIMWGINELDRVVPITRCPSPCSSSTTRRPLCERVQTVEDAASGKSSLTISPVEETDTSWLSFIVNASSCYTFRLIVKGNNSQTTKETNLTQTTKDTLVYTFTLKPIILTVTTQGGLHTTPSPPQTVMVAVTSTVFACLLVALVVALVKIRLCVRKQKIQNTRKIELESQYAAYAEILDIEYPYSVVHHVPEGMCTFKDQ</sequence>
<dbReference type="InterPro" id="IPR036179">
    <property type="entry name" value="Ig-like_dom_sf"/>
</dbReference>
<feature type="signal peptide" evidence="2">
    <location>
        <begin position="1"/>
        <end position="24"/>
    </location>
</feature>
<organism evidence="4 5">
    <name type="scientific">Astyanax mexicanus</name>
    <name type="common">Blind cave fish</name>
    <name type="synonym">Astyanax fasciatus mexicanus</name>
    <dbReference type="NCBI Taxonomy" id="7994"/>
    <lineage>
        <taxon>Eukaryota</taxon>
        <taxon>Metazoa</taxon>
        <taxon>Chordata</taxon>
        <taxon>Craniata</taxon>
        <taxon>Vertebrata</taxon>
        <taxon>Euteleostomi</taxon>
        <taxon>Actinopterygii</taxon>
        <taxon>Neopterygii</taxon>
        <taxon>Teleostei</taxon>
        <taxon>Ostariophysi</taxon>
        <taxon>Characiformes</taxon>
        <taxon>Characoidei</taxon>
        <taxon>Acestrorhamphidae</taxon>
        <taxon>Acestrorhamphinae</taxon>
        <taxon>Astyanax</taxon>
    </lineage>
</organism>
<comment type="caution">
    <text evidence="4">The sequence shown here is derived from an EMBL/GenBank/DDBJ whole genome shotgun (WGS) entry which is preliminary data.</text>
</comment>
<evidence type="ECO:0000256" key="2">
    <source>
        <dbReference type="SAM" id="SignalP"/>
    </source>
</evidence>
<dbReference type="Gene3D" id="2.60.40.10">
    <property type="entry name" value="Immunoglobulins"/>
    <property type="match status" value="1"/>
</dbReference>
<dbReference type="AlphaFoldDB" id="A0A8T2MP55"/>
<keyword evidence="1" id="KW-1133">Transmembrane helix</keyword>
<feature type="domain" description="Ig-like" evidence="3">
    <location>
        <begin position="37"/>
        <end position="136"/>
    </location>
</feature>
<keyword evidence="2" id="KW-0732">Signal</keyword>
<reference evidence="4 5" key="1">
    <citation type="submission" date="2021-07" db="EMBL/GenBank/DDBJ databases">
        <authorList>
            <person name="Imarazene B."/>
            <person name="Zahm M."/>
            <person name="Klopp C."/>
            <person name="Cabau C."/>
            <person name="Beille S."/>
            <person name="Jouanno E."/>
            <person name="Castinel A."/>
            <person name="Lluch J."/>
            <person name="Gil L."/>
            <person name="Kuchtly C."/>
            <person name="Lopez Roques C."/>
            <person name="Donnadieu C."/>
            <person name="Parrinello H."/>
            <person name="Journot L."/>
            <person name="Du K."/>
            <person name="Schartl M."/>
            <person name="Retaux S."/>
            <person name="Guiguen Y."/>
        </authorList>
    </citation>
    <scope>NUCLEOTIDE SEQUENCE [LARGE SCALE GENOMIC DNA]</scope>
    <source>
        <strain evidence="4">Pach_M1</strain>
        <tissue evidence="4">Testis</tissue>
    </source>
</reference>
<dbReference type="SMART" id="SM00409">
    <property type="entry name" value="IG"/>
    <property type="match status" value="1"/>
</dbReference>
<evidence type="ECO:0000259" key="3">
    <source>
        <dbReference type="PROSITE" id="PS50835"/>
    </source>
</evidence>
<dbReference type="InterPro" id="IPR003599">
    <property type="entry name" value="Ig_sub"/>
</dbReference>
<dbReference type="PROSITE" id="PS50835">
    <property type="entry name" value="IG_LIKE"/>
    <property type="match status" value="1"/>
</dbReference>
<evidence type="ECO:0000313" key="4">
    <source>
        <dbReference type="EMBL" id="KAG9283562.1"/>
    </source>
</evidence>
<evidence type="ECO:0000256" key="1">
    <source>
        <dbReference type="SAM" id="Phobius"/>
    </source>
</evidence>
<feature type="chain" id="PRO_5035949098" description="Ig-like domain-containing protein" evidence="2">
    <location>
        <begin position="25"/>
        <end position="376"/>
    </location>
</feature>
<dbReference type="EMBL" id="JAICCE010000001">
    <property type="protein sequence ID" value="KAG9283562.1"/>
    <property type="molecule type" value="Genomic_DNA"/>
</dbReference>
<name>A0A8T2MP55_ASTMX</name>
<evidence type="ECO:0000313" key="5">
    <source>
        <dbReference type="Proteomes" id="UP000752171"/>
    </source>
</evidence>
<dbReference type="InterPro" id="IPR013783">
    <property type="entry name" value="Ig-like_fold"/>
</dbReference>